<dbReference type="GO" id="GO:0016491">
    <property type="term" value="F:oxidoreductase activity"/>
    <property type="evidence" value="ECO:0007669"/>
    <property type="project" value="UniProtKB-KW"/>
</dbReference>
<dbReference type="InterPro" id="IPR036291">
    <property type="entry name" value="NAD(P)-bd_dom_sf"/>
</dbReference>
<evidence type="ECO:0000313" key="5">
    <source>
        <dbReference type="Proteomes" id="UP000305709"/>
    </source>
</evidence>
<reference evidence="4 5" key="1">
    <citation type="submission" date="2019-06" db="EMBL/GenBank/DDBJ databases">
        <authorList>
            <person name="Jiang L."/>
        </authorList>
    </citation>
    <scope>NUCLEOTIDE SEQUENCE [LARGE SCALE GENOMIC DNA]</scope>
    <source>
        <strain evidence="4 5">YIM 48858</strain>
    </source>
</reference>
<sequence length="285" mass="31433">MPADHAPAPAARPRSILITGCSSGIGAHAALTLRGRGWQVFAACRKEEDCQRLRMEGFHSPRLDYTDPASIEAALAEVLEATGGTLDALFNNGAIALPGAVEDLPTDGLRAIFETNLFGWHELTRRAIPVMRRQGHGHIVNCSSVLGLVGAKWRGAYTATKFAIEGLTEVLRLEMASANIQVALIEPGPVTSKLRQNSIPHFERWIDWRASPRADEYSQILHRLYESRGPDRWELPPAAVTERLLQILESPRPAARYYVTAPTHAVGWMRRLLPGRAVEWVVGRA</sequence>
<accession>A0A5C4ND63</accession>
<dbReference type="RefSeq" id="WP_139082124.1">
    <property type="nucleotide sequence ID" value="NZ_VDFV01000019.1"/>
</dbReference>
<dbReference type="PANTHER" id="PTHR44169">
    <property type="entry name" value="NADPH-DEPENDENT 1-ACYLDIHYDROXYACETONE PHOSPHATE REDUCTASE"/>
    <property type="match status" value="1"/>
</dbReference>
<dbReference type="PRINTS" id="PR00080">
    <property type="entry name" value="SDRFAMILY"/>
</dbReference>
<keyword evidence="5" id="KW-1185">Reference proteome</keyword>
<comment type="caution">
    <text evidence="4">The sequence shown here is derived from an EMBL/GenBank/DDBJ whole genome shotgun (WGS) entry which is preliminary data.</text>
</comment>
<evidence type="ECO:0000313" key="4">
    <source>
        <dbReference type="EMBL" id="TNC70312.1"/>
    </source>
</evidence>
<dbReference type="Pfam" id="PF00106">
    <property type="entry name" value="adh_short"/>
    <property type="match status" value="1"/>
</dbReference>
<dbReference type="PRINTS" id="PR00081">
    <property type="entry name" value="GDHRDH"/>
</dbReference>
<organism evidence="4 5">
    <name type="scientific">Rubellimicrobium roseum</name>
    <dbReference type="NCBI Taxonomy" id="687525"/>
    <lineage>
        <taxon>Bacteria</taxon>
        <taxon>Pseudomonadati</taxon>
        <taxon>Pseudomonadota</taxon>
        <taxon>Alphaproteobacteria</taxon>
        <taxon>Rhodobacterales</taxon>
        <taxon>Roseobacteraceae</taxon>
        <taxon>Rubellimicrobium</taxon>
    </lineage>
</organism>
<dbReference type="EMBL" id="VDFV01000019">
    <property type="protein sequence ID" value="TNC70312.1"/>
    <property type="molecule type" value="Genomic_DNA"/>
</dbReference>
<dbReference type="InterPro" id="IPR002347">
    <property type="entry name" value="SDR_fam"/>
</dbReference>
<dbReference type="PROSITE" id="PS00061">
    <property type="entry name" value="ADH_SHORT"/>
    <property type="match status" value="1"/>
</dbReference>
<dbReference type="CDD" id="cd05374">
    <property type="entry name" value="17beta-HSD-like_SDR_c"/>
    <property type="match status" value="1"/>
</dbReference>
<evidence type="ECO:0000256" key="2">
    <source>
        <dbReference type="ARBA" id="ARBA00023002"/>
    </source>
</evidence>
<dbReference type="Gene3D" id="3.40.50.720">
    <property type="entry name" value="NAD(P)-binding Rossmann-like Domain"/>
    <property type="match status" value="1"/>
</dbReference>
<comment type="similarity">
    <text evidence="1 3">Belongs to the short-chain dehydrogenases/reductases (SDR) family.</text>
</comment>
<dbReference type="OrthoDB" id="9793825at2"/>
<dbReference type="InterPro" id="IPR020904">
    <property type="entry name" value="Sc_DH/Rdtase_CS"/>
</dbReference>
<name>A0A5C4ND63_9RHOB</name>
<proteinExistence type="inferred from homology"/>
<protein>
    <submittedName>
        <fullName evidence="4">SDR family NAD(P)-dependent oxidoreductase</fullName>
    </submittedName>
</protein>
<dbReference type="SUPFAM" id="SSF51735">
    <property type="entry name" value="NAD(P)-binding Rossmann-fold domains"/>
    <property type="match status" value="1"/>
</dbReference>
<gene>
    <name evidence="4" type="ORF">FHG71_13025</name>
</gene>
<dbReference type="Proteomes" id="UP000305709">
    <property type="component" value="Unassembled WGS sequence"/>
</dbReference>
<evidence type="ECO:0000256" key="1">
    <source>
        <dbReference type="ARBA" id="ARBA00006484"/>
    </source>
</evidence>
<dbReference type="AlphaFoldDB" id="A0A5C4ND63"/>
<keyword evidence="2" id="KW-0560">Oxidoreductase</keyword>
<dbReference type="PANTHER" id="PTHR44169:SF6">
    <property type="entry name" value="NADPH-DEPENDENT 1-ACYLDIHYDROXYACETONE PHOSPHATE REDUCTASE"/>
    <property type="match status" value="1"/>
</dbReference>
<evidence type="ECO:0000256" key="3">
    <source>
        <dbReference type="RuleBase" id="RU000363"/>
    </source>
</evidence>